<dbReference type="Gene3D" id="3.20.20.70">
    <property type="entry name" value="Aldolase class I"/>
    <property type="match status" value="1"/>
</dbReference>
<keyword evidence="1" id="KW-0456">Lyase</keyword>
<evidence type="ECO:0000256" key="1">
    <source>
        <dbReference type="ARBA" id="ARBA00023239"/>
    </source>
</evidence>
<accession>A0A6M8HRJ6</accession>
<organism evidence="2 3">
    <name type="scientific">Lichenicola cladoniae</name>
    <dbReference type="NCBI Taxonomy" id="1484109"/>
    <lineage>
        <taxon>Bacteria</taxon>
        <taxon>Pseudomonadati</taxon>
        <taxon>Pseudomonadota</taxon>
        <taxon>Alphaproteobacteria</taxon>
        <taxon>Acetobacterales</taxon>
        <taxon>Acetobacteraceae</taxon>
        <taxon>Lichenicola</taxon>
    </lineage>
</organism>
<dbReference type="SMART" id="SM01130">
    <property type="entry name" value="DHDPS"/>
    <property type="match status" value="1"/>
</dbReference>
<evidence type="ECO:0000313" key="3">
    <source>
        <dbReference type="Proteomes" id="UP000500767"/>
    </source>
</evidence>
<sequence>MRATPLEPQDYRRTVVAVPPLPLTATLDINAEANGTLIRHIERGGVNILLYGGNANLYHIDLGRLRVLLDLLVTQTGSETVVLPSIGPDLGRMLDAAPLLRQAGFHHAMALPAGFPSDAAGIERGLRLAVQATGFGLVLYVKRDGYLEPAGIERLMKDGVIRFVKYAVERDDPFGDAYLADIVSAVGADHVASGMGETPLHAHIVEDGLATWTSGGVCIAPAAATALLAAYRAHDHEEAERLRAPFLAFEKVRMALGGISVLHDAVSLSGIADMGPILPMLSNIAEADRPAVRAVTEGLLAVEATCRDGASRRSA</sequence>
<dbReference type="InterPro" id="IPR013785">
    <property type="entry name" value="Aldolase_TIM"/>
</dbReference>
<dbReference type="GO" id="GO:0016829">
    <property type="term" value="F:lyase activity"/>
    <property type="evidence" value="ECO:0007669"/>
    <property type="project" value="UniProtKB-KW"/>
</dbReference>
<name>A0A6M8HRJ6_9PROT</name>
<evidence type="ECO:0000313" key="2">
    <source>
        <dbReference type="EMBL" id="QKE90897.1"/>
    </source>
</evidence>
<dbReference type="AlphaFoldDB" id="A0A6M8HRJ6"/>
<dbReference type="SUPFAM" id="SSF51569">
    <property type="entry name" value="Aldolase"/>
    <property type="match status" value="1"/>
</dbReference>
<reference evidence="2 3" key="1">
    <citation type="journal article" date="2014" name="World J. Microbiol. Biotechnol.">
        <title>Biodiversity and physiological characteristics of Antarctic and Arctic lichens-associated bacteria.</title>
        <authorList>
            <person name="Lee Y.M."/>
            <person name="Kim E.H."/>
            <person name="Lee H.K."/>
            <person name="Hong S.G."/>
        </authorList>
    </citation>
    <scope>NUCLEOTIDE SEQUENCE [LARGE SCALE GENOMIC DNA]</scope>
    <source>
        <strain evidence="2 3">PAMC 26569</strain>
    </source>
</reference>
<keyword evidence="3" id="KW-1185">Reference proteome</keyword>
<protein>
    <submittedName>
        <fullName evidence="2">Dihydrodipicolinate synthase family protein</fullName>
    </submittedName>
</protein>
<dbReference type="Proteomes" id="UP000500767">
    <property type="component" value="Chromosome"/>
</dbReference>
<dbReference type="EMBL" id="CP053708">
    <property type="protein sequence ID" value="QKE90897.1"/>
    <property type="molecule type" value="Genomic_DNA"/>
</dbReference>
<dbReference type="RefSeq" id="WP_171836620.1">
    <property type="nucleotide sequence ID" value="NZ_CP053708.1"/>
</dbReference>
<dbReference type="KEGG" id="lck:HN018_13380"/>
<dbReference type="InterPro" id="IPR002220">
    <property type="entry name" value="DapA-like"/>
</dbReference>
<gene>
    <name evidence="2" type="ORF">HN018_13380</name>
</gene>
<proteinExistence type="predicted"/>